<dbReference type="Proteomes" id="UP001189429">
    <property type="component" value="Unassembled WGS sequence"/>
</dbReference>
<sequence length="176" mass="19474">MPTDAWNCPEALLPDEAILYLQERQERMLRENPLGADVGPRFDTVLKFNQKEYRCLVRQLLSAGILGANAHFRDPPGVELLSSEGLARIELPLPAEGVASHDDLRAALEVRQFYIEMADVKDCFHRFRIDPELSRCFCLPPLKAGASGVAEMNGEKPGLSDHGPPLGLAPLEAKDE</sequence>
<name>A0ABN9R442_9DINO</name>
<protein>
    <submittedName>
        <fullName evidence="2">Uncharacterized protein</fullName>
    </submittedName>
</protein>
<evidence type="ECO:0000256" key="1">
    <source>
        <dbReference type="SAM" id="MobiDB-lite"/>
    </source>
</evidence>
<keyword evidence="3" id="KW-1185">Reference proteome</keyword>
<feature type="region of interest" description="Disordered" evidence="1">
    <location>
        <begin position="151"/>
        <end position="176"/>
    </location>
</feature>
<accession>A0ABN9R442</accession>
<evidence type="ECO:0000313" key="3">
    <source>
        <dbReference type="Proteomes" id="UP001189429"/>
    </source>
</evidence>
<gene>
    <name evidence="2" type="ORF">PCOR1329_LOCUS17431</name>
</gene>
<comment type="caution">
    <text evidence="2">The sequence shown here is derived from an EMBL/GenBank/DDBJ whole genome shotgun (WGS) entry which is preliminary data.</text>
</comment>
<dbReference type="EMBL" id="CAUYUJ010005411">
    <property type="protein sequence ID" value="CAK0813543.1"/>
    <property type="molecule type" value="Genomic_DNA"/>
</dbReference>
<organism evidence="2 3">
    <name type="scientific">Prorocentrum cordatum</name>
    <dbReference type="NCBI Taxonomy" id="2364126"/>
    <lineage>
        <taxon>Eukaryota</taxon>
        <taxon>Sar</taxon>
        <taxon>Alveolata</taxon>
        <taxon>Dinophyceae</taxon>
        <taxon>Prorocentrales</taxon>
        <taxon>Prorocentraceae</taxon>
        <taxon>Prorocentrum</taxon>
    </lineage>
</organism>
<feature type="non-terminal residue" evidence="2">
    <location>
        <position position="176"/>
    </location>
</feature>
<proteinExistence type="predicted"/>
<evidence type="ECO:0000313" key="2">
    <source>
        <dbReference type="EMBL" id="CAK0813543.1"/>
    </source>
</evidence>
<reference evidence="2" key="1">
    <citation type="submission" date="2023-10" db="EMBL/GenBank/DDBJ databases">
        <authorList>
            <person name="Chen Y."/>
            <person name="Shah S."/>
            <person name="Dougan E. K."/>
            <person name="Thang M."/>
            <person name="Chan C."/>
        </authorList>
    </citation>
    <scope>NUCLEOTIDE SEQUENCE [LARGE SCALE GENOMIC DNA]</scope>
</reference>